<dbReference type="PANTHER" id="PTHR10099:SF1">
    <property type="entry name" value="PHOSPHORIBOSYLFORMYLGLYCINAMIDINE SYNTHASE"/>
    <property type="match status" value="1"/>
</dbReference>
<reference evidence="3" key="1">
    <citation type="submission" date="2014-09" db="EMBL/GenBank/DDBJ databases">
        <title>Genome sequence of the luminous mushroom Mycena chlorophos for searching fungal bioluminescence genes.</title>
        <authorList>
            <person name="Tanaka Y."/>
            <person name="Kasuga D."/>
            <person name="Oba Y."/>
            <person name="Hase S."/>
            <person name="Sato K."/>
            <person name="Oba Y."/>
            <person name="Sakakibara Y."/>
        </authorList>
    </citation>
    <scope>NUCLEOTIDE SEQUENCE</scope>
</reference>
<dbReference type="Gene3D" id="3.90.650.10">
    <property type="entry name" value="PurM-like C-terminal domain"/>
    <property type="match status" value="2"/>
</dbReference>
<dbReference type="Proteomes" id="UP000815677">
    <property type="component" value="Unassembled WGS sequence"/>
</dbReference>
<evidence type="ECO:0000259" key="2">
    <source>
        <dbReference type="Pfam" id="PF22689"/>
    </source>
</evidence>
<dbReference type="CDD" id="cd01740">
    <property type="entry name" value="GATase1_FGAR_AT"/>
    <property type="match status" value="1"/>
</dbReference>
<evidence type="ECO:0000259" key="1">
    <source>
        <dbReference type="Pfam" id="PF02769"/>
    </source>
</evidence>
<dbReference type="Pfam" id="PF22689">
    <property type="entry name" value="FGAR-AT_PurM_N-like"/>
    <property type="match status" value="1"/>
</dbReference>
<evidence type="ECO:0000313" key="4">
    <source>
        <dbReference type="Proteomes" id="UP000815677"/>
    </source>
</evidence>
<protein>
    <recommendedName>
        <fullName evidence="5">Phosphoribosylformylglycinamidine synthase</fullName>
    </recommendedName>
</protein>
<dbReference type="Pfam" id="PF02769">
    <property type="entry name" value="AIRS_C"/>
    <property type="match status" value="1"/>
</dbReference>
<dbReference type="PROSITE" id="PS51273">
    <property type="entry name" value="GATASE_TYPE_1"/>
    <property type="match status" value="1"/>
</dbReference>
<accession>A0ABQ0L0W4</accession>
<evidence type="ECO:0008006" key="5">
    <source>
        <dbReference type="Google" id="ProtNLM"/>
    </source>
</evidence>
<keyword evidence="4" id="KW-1185">Reference proteome</keyword>
<dbReference type="Gene3D" id="3.40.50.880">
    <property type="match status" value="1"/>
</dbReference>
<dbReference type="SMART" id="SM01211">
    <property type="entry name" value="GATase_5"/>
    <property type="match status" value="1"/>
</dbReference>
<organism evidence="3 4">
    <name type="scientific">Mycena chlorophos</name>
    <name type="common">Agaric fungus</name>
    <name type="synonym">Agaricus chlorophos</name>
    <dbReference type="NCBI Taxonomy" id="658473"/>
    <lineage>
        <taxon>Eukaryota</taxon>
        <taxon>Fungi</taxon>
        <taxon>Dikarya</taxon>
        <taxon>Basidiomycota</taxon>
        <taxon>Agaricomycotina</taxon>
        <taxon>Agaricomycetes</taxon>
        <taxon>Agaricomycetidae</taxon>
        <taxon>Agaricales</taxon>
        <taxon>Marasmiineae</taxon>
        <taxon>Mycenaceae</taxon>
        <taxon>Mycena</taxon>
    </lineage>
</organism>
<sequence length="1107" mass="120872">MEIWCNESQERYVLAVAWDQAEVFEAIATRERCPFSIVGLATEEENLVVTDRLLGQDVINLKMSTLFGKPPKMSRTAATRPPTLFPFDTTLSSPTVQDRLILAAERVLRLPSVASKGFLITIGDRSITGLVTRDQMVGPYQVPVADVAVTCAAHGFDVLVGEAMAMGERTPLALLSPAASARMAVAESLTNLAAANVGALTRVKLSANWMCAAGKDGEGAGLYEAVKAVGMELCPALGVGIPVGKDSMSMSMKWAGDREVSAPLSLIVTAFAAVEDVGRTWTPQLRRLDEPTVLVLLDLVSGHMRMGGSALAQVFKQIGDQAPDVEDPQTLKAFFEATQTSRVRDLVLAYHDRSDGGLLTTVAEMAFAGRVGVKLVLEDGVDAVAALYNEELGAVVQVRKADLDALTSAFVDAGLPISAIRVVGEVVREQVFVVEQNGETVFSSTRQDLQRMWAETSYKMQTLRDDAAAAEEEYDLIKDDSPAGLFYDLTFHPSPPPNYLSRPKVAILREQGVNGHVEMAWAFHAAGFDAVDVHMSDILSGHVTLAAFRGLAACGGFSYGDVLGAGKGWAHSVLLNTTAQAEFSAFFGREETFTLAVCNGCQFLSHLREMIPGARDWPDFKKNRSERFEGRVCMLEVVDSPVTRRSVFLSGMVGSKLPIAVAHGEGRVAFVEHQQRARLEDAGLVGLRYVDGKGQPTEVYPMNPNGSPGGITGVQSPDGRVLAMMPHPERVVALQSNSWVDEKVRGEWGGVGPWFEMFFTCDLFCLLFAMTMESEFDRPEVQVPLPLPMLSPGPMSAMSPLPPPAKRSPDVWFEDGTIILEADGVQFKVFRGILAANSTVFNDMLIVGSGAGDDEVDGCLVVRVYDDAVDLMHFLKALHHVGYYDPPETTSFTLIAAILRLSTKYNVDFLRRRALAHISSLYPTTLQDWEQRKDTAIEVFNARPFAVFQLAKETGHQALLPACMYLCADTVDINDILDGLPGIDGRHIELDWPDKRACIRGRQNLLLALRADVFGFLTGSLKIPNCASPPRCDGAKLRWLQSLEASLGNGCPGIFSIKFPWAQFRKAICDTCYVTSFNDSQHHRQAIWDTLPSYFDMPPWEELVKSS</sequence>
<dbReference type="InterPro" id="IPR029062">
    <property type="entry name" value="Class_I_gatase-like"/>
</dbReference>
<dbReference type="Gene3D" id="3.30.710.10">
    <property type="entry name" value="Potassium Channel Kv1.1, Chain A"/>
    <property type="match status" value="1"/>
</dbReference>
<dbReference type="InterPro" id="IPR011333">
    <property type="entry name" value="SKP1/BTB/POZ_sf"/>
</dbReference>
<dbReference type="InterPro" id="IPR036921">
    <property type="entry name" value="PurM-like_N_sf"/>
</dbReference>
<dbReference type="NCBIfam" id="NF003672">
    <property type="entry name" value="PRK05297.1"/>
    <property type="match status" value="1"/>
</dbReference>
<dbReference type="PANTHER" id="PTHR10099">
    <property type="entry name" value="PHOSPHORIBOSYLFORMYLGLYCINAMIDINE SYNTHASE"/>
    <property type="match status" value="1"/>
</dbReference>
<dbReference type="SUPFAM" id="SSF55326">
    <property type="entry name" value="PurM N-terminal domain-like"/>
    <property type="match status" value="1"/>
</dbReference>
<dbReference type="CDD" id="cd02204">
    <property type="entry name" value="PurL_repeat2"/>
    <property type="match status" value="1"/>
</dbReference>
<evidence type="ECO:0000313" key="3">
    <source>
        <dbReference type="EMBL" id="GAT44811.1"/>
    </source>
</evidence>
<gene>
    <name evidence="3" type="ORF">MCHLO_02419</name>
</gene>
<dbReference type="InterPro" id="IPR010918">
    <property type="entry name" value="PurM-like_C_dom"/>
</dbReference>
<dbReference type="SUPFAM" id="SSF56042">
    <property type="entry name" value="PurM C-terminal domain-like"/>
    <property type="match status" value="2"/>
</dbReference>
<dbReference type="SUPFAM" id="SSF52317">
    <property type="entry name" value="Class I glutamine amidotransferase-like"/>
    <property type="match status" value="1"/>
</dbReference>
<dbReference type="InterPro" id="IPR036676">
    <property type="entry name" value="PurM-like_C_sf"/>
</dbReference>
<feature type="domain" description="FGAR-AT PurM N-terminal-like" evidence="2">
    <location>
        <begin position="115"/>
        <end position="273"/>
    </location>
</feature>
<feature type="domain" description="PurM-like C-terminal" evidence="1">
    <location>
        <begin position="300"/>
        <end position="433"/>
    </location>
</feature>
<proteinExistence type="predicted"/>
<name>A0ABQ0L0W4_MYCCL</name>
<dbReference type="InterPro" id="IPR055181">
    <property type="entry name" value="FGAR-AT_PurM_N-like"/>
</dbReference>
<dbReference type="Gene3D" id="3.30.1330.10">
    <property type="entry name" value="PurM-like, N-terminal domain"/>
    <property type="match status" value="1"/>
</dbReference>
<dbReference type="EMBL" id="DF840249">
    <property type="protein sequence ID" value="GAT44811.1"/>
    <property type="molecule type" value="Genomic_DNA"/>
</dbReference>
<dbReference type="Pfam" id="PF13507">
    <property type="entry name" value="GATase_5"/>
    <property type="match status" value="1"/>
</dbReference>